<name>A0ACC6RPW0_9BURK</name>
<organism evidence="1 2">
    <name type="scientific">Paraburkholderia unamae</name>
    <dbReference type="NCBI Taxonomy" id="219649"/>
    <lineage>
        <taxon>Bacteria</taxon>
        <taxon>Pseudomonadati</taxon>
        <taxon>Pseudomonadota</taxon>
        <taxon>Betaproteobacteria</taxon>
        <taxon>Burkholderiales</taxon>
        <taxon>Burkholderiaceae</taxon>
        <taxon>Paraburkholderia</taxon>
    </lineage>
</organism>
<keyword evidence="2" id="KW-1185">Reference proteome</keyword>
<protein>
    <submittedName>
        <fullName evidence="1">GPR1/FUN34/YaaH family transporter</fullName>
    </submittedName>
</protein>
<evidence type="ECO:0000313" key="1">
    <source>
        <dbReference type="EMBL" id="MEM5403558.1"/>
    </source>
</evidence>
<dbReference type="EMBL" id="JAYMRU010000022">
    <property type="protein sequence ID" value="MEM5403558.1"/>
    <property type="molecule type" value="Genomic_DNA"/>
</dbReference>
<gene>
    <name evidence="1" type="ORF">VSR83_26575</name>
</gene>
<reference evidence="1" key="1">
    <citation type="submission" date="2024-01" db="EMBL/GenBank/DDBJ databases">
        <title>The diversity of rhizobia nodulating Mimosa spp. in eleven states of Brazil covering several biomes is determined by host plant, location, and edaphic factors.</title>
        <authorList>
            <person name="Rouws L."/>
            <person name="Barauna A."/>
            <person name="Beukes C."/>
            <person name="De Faria S.M."/>
            <person name="Gross E."/>
            <person name="Dos Reis Junior F.B."/>
            <person name="Simon M."/>
            <person name="Maluk M."/>
            <person name="Odee D.W."/>
            <person name="Kenicer G."/>
            <person name="Young J.P.W."/>
            <person name="Reis V.M."/>
            <person name="Zilli J."/>
            <person name="James E.K."/>
        </authorList>
    </citation>
    <scope>NUCLEOTIDE SEQUENCE</scope>
    <source>
        <strain evidence="1">JPY452</strain>
    </source>
</reference>
<comment type="caution">
    <text evidence="1">The sequence shown here is derived from an EMBL/GenBank/DDBJ whole genome shotgun (WGS) entry which is preliminary data.</text>
</comment>
<evidence type="ECO:0000313" key="2">
    <source>
        <dbReference type="Proteomes" id="UP001392318"/>
    </source>
</evidence>
<proteinExistence type="predicted"/>
<sequence>MGGNLSNPAPPGLAGFAFTTWMLGMINAGWYSADSMGLVLALAFYASAAMVINESFGRIVLPTHPYVAPQPRAA</sequence>
<dbReference type="Proteomes" id="UP001392318">
    <property type="component" value="Unassembled WGS sequence"/>
</dbReference>
<accession>A0ACC6RPW0</accession>